<evidence type="ECO:0000313" key="2">
    <source>
        <dbReference type="EMBL" id="PHH68608.1"/>
    </source>
</evidence>
<keyword evidence="1" id="KW-0472">Membrane</keyword>
<feature type="transmembrane region" description="Helical" evidence="1">
    <location>
        <begin position="103"/>
        <end position="121"/>
    </location>
</feature>
<keyword evidence="1" id="KW-1133">Transmembrane helix</keyword>
<dbReference type="EMBL" id="NJEU01001095">
    <property type="protein sequence ID" value="PHH68608.1"/>
    <property type="molecule type" value="Genomic_DNA"/>
</dbReference>
<proteinExistence type="predicted"/>
<evidence type="ECO:0000256" key="1">
    <source>
        <dbReference type="SAM" id="Phobius"/>
    </source>
</evidence>
<dbReference type="AlphaFoldDB" id="A0A2C5XRS7"/>
<dbReference type="OrthoDB" id="3945378at2759"/>
<sequence>MDQRAMDCSSVLGNADLYGLGVRIGVYAQWTATLLTTVFDPSNESALGLLNLVVQTAMFVGLCTEWARGANAVGSVITQFLLCGSLSSVTGDGISHLGHVSGLMRAVFYTGLSAYAIWFWFTGVDTMRGSSCRQVVFFGPSLMTGWFRSMARLLSVAGLILCLCLTLSSIVVCLRRFRSGLTAAFVGPPRRRPQVEISLMLLSIFLLGLSVATVEYLIRENNVQGVGASDIGSVAQLIPLLAGGLACILSVWKIVTHGLLFRKRCWLIFGWHL</sequence>
<feature type="transmembrane region" description="Helical" evidence="1">
    <location>
        <begin position="153"/>
        <end position="174"/>
    </location>
</feature>
<gene>
    <name evidence="2" type="ORF">CDD82_414</name>
</gene>
<name>A0A2C5XRS7_9HYPO</name>
<dbReference type="Proteomes" id="UP000224854">
    <property type="component" value="Unassembled WGS sequence"/>
</dbReference>
<comment type="caution">
    <text evidence="2">The sequence shown here is derived from an EMBL/GenBank/DDBJ whole genome shotgun (WGS) entry which is preliminary data.</text>
</comment>
<protein>
    <submittedName>
        <fullName evidence="2">Uncharacterized protein</fullName>
    </submittedName>
</protein>
<keyword evidence="3" id="KW-1185">Reference proteome</keyword>
<reference evidence="2 3" key="1">
    <citation type="submission" date="2017-06" db="EMBL/GenBank/DDBJ databases">
        <title>Ant-infecting Ophiocordyceps genomes reveal a high diversity of potential behavioral manipulation genes and a possible major role for enterotoxins.</title>
        <authorList>
            <person name="De Bekker C."/>
            <person name="Evans H.C."/>
            <person name="Brachmann A."/>
            <person name="Hughes D.P."/>
        </authorList>
    </citation>
    <scope>NUCLEOTIDE SEQUENCE [LARGE SCALE GENOMIC DNA]</scope>
    <source>
        <strain evidence="2 3">1348a</strain>
    </source>
</reference>
<feature type="transmembrane region" description="Helical" evidence="1">
    <location>
        <begin position="234"/>
        <end position="255"/>
    </location>
</feature>
<organism evidence="2 3">
    <name type="scientific">Ophiocordyceps australis</name>
    <dbReference type="NCBI Taxonomy" id="1399860"/>
    <lineage>
        <taxon>Eukaryota</taxon>
        <taxon>Fungi</taxon>
        <taxon>Dikarya</taxon>
        <taxon>Ascomycota</taxon>
        <taxon>Pezizomycotina</taxon>
        <taxon>Sordariomycetes</taxon>
        <taxon>Hypocreomycetidae</taxon>
        <taxon>Hypocreales</taxon>
        <taxon>Ophiocordycipitaceae</taxon>
        <taxon>Ophiocordyceps</taxon>
    </lineage>
</organism>
<feature type="transmembrane region" description="Helical" evidence="1">
    <location>
        <begin position="195"/>
        <end position="214"/>
    </location>
</feature>
<accession>A0A2C5XRS7</accession>
<keyword evidence="1" id="KW-0812">Transmembrane</keyword>
<evidence type="ECO:0000313" key="3">
    <source>
        <dbReference type="Proteomes" id="UP000224854"/>
    </source>
</evidence>